<name>A0AB37QI52_9PSED</name>
<organism evidence="1 2">
    <name type="scientific">Pseudomonas coronafaciens pv. garcae</name>
    <dbReference type="NCBI Taxonomy" id="251653"/>
    <lineage>
        <taxon>Bacteria</taxon>
        <taxon>Pseudomonadati</taxon>
        <taxon>Pseudomonadota</taxon>
        <taxon>Gammaproteobacteria</taxon>
        <taxon>Pseudomonadales</taxon>
        <taxon>Pseudomonadaceae</taxon>
        <taxon>Pseudomonas</taxon>
        <taxon>Pseudomonas coronafaciens</taxon>
    </lineage>
</organism>
<proteinExistence type="predicted"/>
<comment type="caution">
    <text evidence="1">The sequence shown here is derived from an EMBL/GenBank/DDBJ whole genome shotgun (WGS) entry which is preliminary data.</text>
</comment>
<dbReference type="RefSeq" id="WP_024669923.1">
    <property type="nucleotide sequence ID" value="NZ_RBSH01000316.1"/>
</dbReference>
<evidence type="ECO:0008006" key="3">
    <source>
        <dbReference type="Google" id="ProtNLM"/>
    </source>
</evidence>
<reference evidence="1 2" key="1">
    <citation type="submission" date="2018-08" db="EMBL/GenBank/DDBJ databases">
        <title>Recombination of ecologically and evolutionarily significant loci maintains genetic cohesion in the Pseudomonas syringae species complex.</title>
        <authorList>
            <person name="Dillon M."/>
            <person name="Thakur S."/>
            <person name="Almeida R.N.D."/>
            <person name="Weir B.S."/>
            <person name="Guttman D.S."/>
        </authorList>
    </citation>
    <scope>NUCLEOTIDE SEQUENCE [LARGE SCALE GENOMIC DNA]</scope>
    <source>
        <strain evidence="1 2">ICMP 5019</strain>
    </source>
</reference>
<dbReference type="EMBL" id="RBSH01000316">
    <property type="protein sequence ID" value="RMR94655.1"/>
    <property type="molecule type" value="Genomic_DNA"/>
</dbReference>
<gene>
    <name evidence="1" type="ORF">ALP74_01521</name>
</gene>
<sequence>MGTIVHFVGRDDLSAKENLSRYIEHARKNIPFANIEWKDDIWDITTFVIGRAQGKTRKLAYFKSLRDPSGSKQIVQVPLDPNFMSFAKAAFSESMRRLRLVEYNRHLSALRVIEQALINAGLKPCITNLTPFILDNAAEILREKYQNPWAMGRVLERIVTEIINPARLTPLLLEWRSPMEYTTPVRNDRVSTNSEKSTSRLPPLESILALADIHHKSKSMPDRVATAFVTLAMYAPSRASEILSLPVNCIRHADTKDGPIMGIAWAPAKGAMPMTKFAASDEFEAVIESTVSYLAELGAPARKAAEWYFNNPKDLYLPPGTEHLRGSPITLQEVSKILGKETAIQTSHAKRGYGLIATGSVTNDRSRMQDSRKTGLAPLYEFDSLERYVLGKLPAIFPILDGHTKIKWHEALFVLPTNVLRPDGETLLYLPSPISTNQINHQLGTNPNGVTVFTRNGKANPDGSPMGISTHAFRHLLNTLAQSKHLSEALIAFWSGRKNISQNEWYDHLPQEAFIEAYLKLGDVGKPLHVAGQLAAKVRSIEVTHGLTREEALKLELGATHRTRYGICRHDHALTPCPKDKDCVSCGEHTFVKGEQRHLDEAQFQFKMHDKAVADAQKAVDQGEPGAARWLKLHQPKLDRWRLVLEMLNDPSIPDGTLLTLPPPDQPQSKAGLAQAVRIINQAGPSTKIAEPEPEADADEKLLLEMGFF</sequence>
<dbReference type="AlphaFoldDB" id="A0AB37QI52"/>
<dbReference type="Proteomes" id="UP000272613">
    <property type="component" value="Unassembled WGS sequence"/>
</dbReference>
<protein>
    <recommendedName>
        <fullName evidence="3">Integrase</fullName>
    </recommendedName>
</protein>
<accession>A0AB37QI52</accession>
<evidence type="ECO:0000313" key="1">
    <source>
        <dbReference type="EMBL" id="RMR94655.1"/>
    </source>
</evidence>
<evidence type="ECO:0000313" key="2">
    <source>
        <dbReference type="Proteomes" id="UP000272613"/>
    </source>
</evidence>